<organism evidence="13">
    <name type="scientific">uncultured Spirochaetaceae bacterium</name>
    <dbReference type="NCBI Taxonomy" id="201186"/>
    <lineage>
        <taxon>Bacteria</taxon>
        <taxon>Pseudomonadati</taxon>
        <taxon>Spirochaetota</taxon>
        <taxon>Spirochaetia</taxon>
        <taxon>Spirochaetales</taxon>
        <taxon>Spirochaetaceae</taxon>
        <taxon>environmental samples</taxon>
    </lineage>
</organism>
<evidence type="ECO:0000256" key="6">
    <source>
        <dbReference type="ARBA" id="ARBA00022840"/>
    </source>
</evidence>
<dbReference type="GO" id="GO:0004856">
    <property type="term" value="F:D-xylulokinase activity"/>
    <property type="evidence" value="ECO:0007669"/>
    <property type="project" value="UniProtKB-UniRule"/>
</dbReference>
<keyword evidence="5 8" id="KW-0418">Kinase</keyword>
<dbReference type="GO" id="GO:0005998">
    <property type="term" value="P:xylulose catabolic process"/>
    <property type="evidence" value="ECO:0007669"/>
    <property type="project" value="UniProtKB-UniRule"/>
</dbReference>
<dbReference type="HAMAP" id="MF_02220">
    <property type="entry name" value="XylB"/>
    <property type="match status" value="1"/>
</dbReference>
<comment type="function">
    <text evidence="8">Catalyzes the phosphorylation of D-xylulose to D-xylulose 5-phosphate.</text>
</comment>
<dbReference type="PANTHER" id="PTHR43095:SF5">
    <property type="entry name" value="XYLULOSE KINASE"/>
    <property type="match status" value="1"/>
</dbReference>
<feature type="active site" description="Proton acceptor" evidence="8">
    <location>
        <position position="240"/>
    </location>
</feature>
<dbReference type="EC" id="2.7.1.17" evidence="8 10"/>
<dbReference type="PROSITE" id="PS00445">
    <property type="entry name" value="FGGY_KINASES_2"/>
    <property type="match status" value="1"/>
</dbReference>
<dbReference type="InterPro" id="IPR050406">
    <property type="entry name" value="FGGY_Carb_Kinase"/>
</dbReference>
<dbReference type="Pfam" id="PF02782">
    <property type="entry name" value="FGGY_C"/>
    <property type="match status" value="1"/>
</dbReference>
<name>A0A650ENP3_9SPIO</name>
<evidence type="ECO:0000313" key="13">
    <source>
        <dbReference type="EMBL" id="QGT51409.1"/>
    </source>
</evidence>
<dbReference type="PANTHER" id="PTHR43095">
    <property type="entry name" value="SUGAR KINASE"/>
    <property type="match status" value="1"/>
</dbReference>
<dbReference type="GO" id="GO:0042732">
    <property type="term" value="P:D-xylose metabolic process"/>
    <property type="evidence" value="ECO:0007669"/>
    <property type="project" value="UniProtKB-KW"/>
</dbReference>
<feature type="site" description="Important for activity" evidence="8">
    <location>
        <position position="8"/>
    </location>
</feature>
<dbReference type="Gene3D" id="3.30.420.40">
    <property type="match status" value="2"/>
</dbReference>
<dbReference type="InterPro" id="IPR018484">
    <property type="entry name" value="FGGY_N"/>
</dbReference>
<evidence type="ECO:0000256" key="5">
    <source>
        <dbReference type="ARBA" id="ARBA00022777"/>
    </source>
</evidence>
<evidence type="ECO:0000256" key="9">
    <source>
        <dbReference type="RuleBase" id="RU003733"/>
    </source>
</evidence>
<keyword evidence="4 8" id="KW-0547">Nucleotide-binding</keyword>
<dbReference type="InterPro" id="IPR006000">
    <property type="entry name" value="Xylulokinase"/>
</dbReference>
<gene>
    <name evidence="8 10 13" type="primary">xylB</name>
    <name evidence="13" type="ORF">Unknown280_1010</name>
</gene>
<keyword evidence="7 8" id="KW-0119">Carbohydrate metabolism</keyword>
<sequence length="507" mass="54316">MAYLIGVDLGTSGTKTVLFAEDGTVAASCTIEYPLYQPQNGWAEQDPLDWWNAVCGTTKAVIAKAGISAGEIKGVGLSGQMHGLVMLDKGGSVLRKSIIWCDQRTAKECEEITQKVGAENLIKITANPALTGFTASKIMWVKNNEPEIYEKCAHILLPKDFIRYKLTGEFATEVSDASGMQLLDVPNRKWSEQVLDALGIDKSLLGKVYESPEITGKVTKAASETTGLAEGTAVVGGAGDNAAAAVGTGTVFDGKAFTTIGTSGVVFAHTSKLSIDPKGRVHTFCCAVPGAWHVMGVTQGAGLSLKWFRDNFCHEEMVAAAGMKKDPYFLMDKQAEQIPIGSDRLLYLPYLMGERTPHLDPNCRGVFFGLSAMHTRQHLLRAVMEGVTFSQRDSVEVLREMGVSIDEMLACGGGGSSALWRQMLADVYGCPVKTVVSKEGPALGVAILAGAGTGVYSSVQDGCAAVIKTNPPQNPISQNSAEYEKFYNIYRALYPALKNNFSDLAKI</sequence>
<feature type="domain" description="Carbohydrate kinase FGGY N-terminal" evidence="11">
    <location>
        <begin position="3"/>
        <end position="247"/>
    </location>
</feature>
<proteinExistence type="inferred from homology"/>
<dbReference type="InterPro" id="IPR043129">
    <property type="entry name" value="ATPase_NBD"/>
</dbReference>
<reference evidence="13" key="1">
    <citation type="journal article" date="2020" name="J. ISSAAS">
        <title>Lactobacilli and other gastrointestinal microbiota of Peromyscus leucopus, reservoir host for agents of Lyme disease and other zoonoses in North America.</title>
        <authorList>
            <person name="Milovic A."/>
            <person name="Bassam K."/>
            <person name="Shao H."/>
            <person name="Chatzistamou I."/>
            <person name="Tufts D.M."/>
            <person name="Diuk-Wasser M."/>
            <person name="Barbour A.G."/>
        </authorList>
    </citation>
    <scope>NUCLEOTIDE SEQUENCE</scope>
    <source>
        <strain evidence="13">LL50</strain>
    </source>
</reference>
<keyword evidence="6 8" id="KW-0067">ATP-binding</keyword>
<dbReference type="InterPro" id="IPR018485">
    <property type="entry name" value="FGGY_C"/>
</dbReference>
<evidence type="ECO:0000259" key="11">
    <source>
        <dbReference type="Pfam" id="PF00370"/>
    </source>
</evidence>
<evidence type="ECO:0000256" key="1">
    <source>
        <dbReference type="ARBA" id="ARBA00009156"/>
    </source>
</evidence>
<dbReference type="SUPFAM" id="SSF53067">
    <property type="entry name" value="Actin-like ATPase domain"/>
    <property type="match status" value="2"/>
</dbReference>
<dbReference type="Pfam" id="PF00370">
    <property type="entry name" value="FGGY_N"/>
    <property type="match status" value="1"/>
</dbReference>
<dbReference type="CDD" id="cd07808">
    <property type="entry name" value="ASKHA_NBD_FGGY_EcXK-like"/>
    <property type="match status" value="1"/>
</dbReference>
<evidence type="ECO:0000256" key="7">
    <source>
        <dbReference type="ARBA" id="ARBA00023277"/>
    </source>
</evidence>
<dbReference type="AlphaFoldDB" id="A0A650ENP3"/>
<comment type="catalytic activity">
    <reaction evidence="8 10">
        <text>D-xylulose + ATP = D-xylulose 5-phosphate + ADP + H(+)</text>
        <dbReference type="Rhea" id="RHEA:10964"/>
        <dbReference type="ChEBI" id="CHEBI:15378"/>
        <dbReference type="ChEBI" id="CHEBI:17140"/>
        <dbReference type="ChEBI" id="CHEBI:30616"/>
        <dbReference type="ChEBI" id="CHEBI:57737"/>
        <dbReference type="ChEBI" id="CHEBI:456216"/>
        <dbReference type="EC" id="2.7.1.17"/>
    </reaction>
</comment>
<comment type="similarity">
    <text evidence="1 8 9">Belongs to the FGGY kinase family.</text>
</comment>
<evidence type="ECO:0000259" key="12">
    <source>
        <dbReference type="Pfam" id="PF02782"/>
    </source>
</evidence>
<evidence type="ECO:0000256" key="10">
    <source>
        <dbReference type="RuleBase" id="RU364073"/>
    </source>
</evidence>
<keyword evidence="3 8" id="KW-0808">Transferase</keyword>
<dbReference type="PROSITE" id="PS00933">
    <property type="entry name" value="FGGY_KINASES_1"/>
    <property type="match status" value="1"/>
</dbReference>
<evidence type="ECO:0000256" key="2">
    <source>
        <dbReference type="ARBA" id="ARBA00022629"/>
    </source>
</evidence>
<protein>
    <recommendedName>
        <fullName evidence="8 10">Xylulose kinase</fullName>
        <shortName evidence="8 10">Xylulokinase</shortName>
        <ecNumber evidence="8 10">2.7.1.17</ecNumber>
    </recommendedName>
</protein>
<feature type="domain" description="Carbohydrate kinase FGGY C-terminal" evidence="12">
    <location>
        <begin position="258"/>
        <end position="451"/>
    </location>
</feature>
<evidence type="ECO:0000256" key="8">
    <source>
        <dbReference type="HAMAP-Rule" id="MF_02220"/>
    </source>
</evidence>
<evidence type="ECO:0000256" key="3">
    <source>
        <dbReference type="ARBA" id="ARBA00022679"/>
    </source>
</evidence>
<dbReference type="InterPro" id="IPR000577">
    <property type="entry name" value="Carb_kinase_FGGY"/>
</dbReference>
<keyword evidence="2 8" id="KW-0859">Xylose metabolism</keyword>
<dbReference type="InterPro" id="IPR018483">
    <property type="entry name" value="Carb_kinase_FGGY_CS"/>
</dbReference>
<evidence type="ECO:0000256" key="4">
    <source>
        <dbReference type="ARBA" id="ARBA00022741"/>
    </source>
</evidence>
<feature type="binding site" evidence="8">
    <location>
        <begin position="81"/>
        <end position="82"/>
    </location>
    <ligand>
        <name>substrate</name>
    </ligand>
</feature>
<dbReference type="NCBIfam" id="TIGR01312">
    <property type="entry name" value="XylB"/>
    <property type="match status" value="1"/>
</dbReference>
<dbReference type="PIRSF" id="PIRSF000538">
    <property type="entry name" value="GlpK"/>
    <property type="match status" value="1"/>
</dbReference>
<accession>A0A650ENP3</accession>
<dbReference type="GO" id="GO:0005524">
    <property type="term" value="F:ATP binding"/>
    <property type="evidence" value="ECO:0007669"/>
    <property type="project" value="UniProtKB-UniRule"/>
</dbReference>
<dbReference type="EMBL" id="MN577574">
    <property type="protein sequence ID" value="QGT51409.1"/>
    <property type="molecule type" value="Genomic_DNA"/>
</dbReference>